<keyword evidence="4" id="KW-1185">Reference proteome</keyword>
<dbReference type="InterPro" id="IPR016024">
    <property type="entry name" value="ARM-type_fold"/>
</dbReference>
<dbReference type="PANTHER" id="PTHR46270">
    <property type="entry name" value="ARMADILLO-TYPE FOLD-RELATED"/>
    <property type="match status" value="1"/>
</dbReference>
<dbReference type="PROSITE" id="PS50104">
    <property type="entry name" value="TIR"/>
    <property type="match status" value="1"/>
</dbReference>
<evidence type="ECO:0000256" key="1">
    <source>
        <dbReference type="SAM" id="MobiDB-lite"/>
    </source>
</evidence>
<protein>
    <recommendedName>
        <fullName evidence="2">TIR domain-containing protein</fullName>
    </recommendedName>
</protein>
<dbReference type="GO" id="GO:0007165">
    <property type="term" value="P:signal transduction"/>
    <property type="evidence" value="ECO:0007669"/>
    <property type="project" value="InterPro"/>
</dbReference>
<comment type="caution">
    <text evidence="3">The sequence shown here is derived from an EMBL/GenBank/DDBJ whole genome shotgun (WGS) entry which is preliminary data.</text>
</comment>
<dbReference type="Pfam" id="PF13676">
    <property type="entry name" value="TIR_2"/>
    <property type="match status" value="1"/>
</dbReference>
<accession>A0A814ZAX8</accession>
<dbReference type="SUPFAM" id="SSF52200">
    <property type="entry name" value="Toll/Interleukin receptor TIR domain"/>
    <property type="match status" value="1"/>
</dbReference>
<dbReference type="SUPFAM" id="SSF48371">
    <property type="entry name" value="ARM repeat"/>
    <property type="match status" value="1"/>
</dbReference>
<dbReference type="Gene3D" id="1.25.10.10">
    <property type="entry name" value="Leucine-rich Repeat Variant"/>
    <property type="match status" value="1"/>
</dbReference>
<dbReference type="SMART" id="SM00255">
    <property type="entry name" value="TIR"/>
    <property type="match status" value="1"/>
</dbReference>
<gene>
    <name evidence="3" type="ORF">JXQ802_LOCUS26494</name>
</gene>
<dbReference type="InterPro" id="IPR011989">
    <property type="entry name" value="ARM-like"/>
</dbReference>
<dbReference type="PANTHER" id="PTHR46270:SF2">
    <property type="entry name" value="TIR DOMAIN-CONTAINING PROTEIN"/>
    <property type="match status" value="1"/>
</dbReference>
<feature type="region of interest" description="Disordered" evidence="1">
    <location>
        <begin position="518"/>
        <end position="537"/>
    </location>
</feature>
<reference evidence="3" key="1">
    <citation type="submission" date="2021-02" db="EMBL/GenBank/DDBJ databases">
        <authorList>
            <person name="Nowell W R."/>
        </authorList>
    </citation>
    <scope>NUCLEOTIDE SEQUENCE</scope>
</reference>
<feature type="compositionally biased region" description="Polar residues" evidence="1">
    <location>
        <begin position="518"/>
        <end position="534"/>
    </location>
</feature>
<evidence type="ECO:0000313" key="3">
    <source>
        <dbReference type="EMBL" id="CAF1241677.1"/>
    </source>
</evidence>
<dbReference type="InterPro" id="IPR000157">
    <property type="entry name" value="TIR_dom"/>
</dbReference>
<dbReference type="Proteomes" id="UP000663870">
    <property type="component" value="Unassembled WGS sequence"/>
</dbReference>
<name>A0A814ZAX8_9BILA</name>
<feature type="domain" description="TIR" evidence="2">
    <location>
        <begin position="371"/>
        <end position="497"/>
    </location>
</feature>
<proteinExistence type="predicted"/>
<evidence type="ECO:0000313" key="4">
    <source>
        <dbReference type="Proteomes" id="UP000663870"/>
    </source>
</evidence>
<organism evidence="3 4">
    <name type="scientific">Rotaria sordida</name>
    <dbReference type="NCBI Taxonomy" id="392033"/>
    <lineage>
        <taxon>Eukaryota</taxon>
        <taxon>Metazoa</taxon>
        <taxon>Spiralia</taxon>
        <taxon>Gnathifera</taxon>
        <taxon>Rotifera</taxon>
        <taxon>Eurotatoria</taxon>
        <taxon>Bdelloidea</taxon>
        <taxon>Philodinida</taxon>
        <taxon>Philodinidae</taxon>
        <taxon>Rotaria</taxon>
    </lineage>
</organism>
<dbReference type="Gene3D" id="3.40.50.10140">
    <property type="entry name" value="Toll/interleukin-1 receptor homology (TIR) domain"/>
    <property type="match status" value="1"/>
</dbReference>
<dbReference type="AlphaFoldDB" id="A0A814ZAX8"/>
<sequence length="646" mass="74531">MAHVDTEFTDTLARSVDQVCSPLYTQMFEKFAKEQSNSRSYEELTVLEHYPNQIAWYEGNRRQEIIERIRRTHLKWFNSWLSENYTGRPPYIKWNSAMINILLHLTNLLFRMDLGDVITSDGTRDACRHISDTIKRILLSVNESNQVTIDPAGIPLVQQLLQILFYFTLDSELVIYLKSLQLVDIINVLIRKSNNDDEIHLHAYRILAVIMAEADIKQLQNSSRIATVFITFIKNVIDGGIHTEGRLHNSLRSLKVLTQHDQIREELIKQEGHSLFLRCALEDQFNPLKAKLPALEILLALVFNKEFATILKNNDTFMNHIRTLTSSSQQDLQLIATALIWKLEKEPETIIKTVQQQQQPSSISSLMIDKKQYDIMISYSHNDKELCHRILSSLEKDQLCVWIDSRLMHGATFDAMAKAIENAEFVLVCMSDAYKQSPFCEMEASYAVKRRCHIIPLVMTTSYKADGWLGVLTSALIYIDFPKLGFDKAYQELKKQIGLFRMNNSNLILAEQNQVHHNSSSLMDSTPKTNSSVENNKEPRPVVEYPHCIDMWTKDHVKSFLLDKELSIFLPAFEGMNGRLLHKVYDMCQASQQAMFSSLKEDVARSQLTITLSLKDYLTFLEEIKIYIPYKTDDRLNPTSAICDIM</sequence>
<dbReference type="EMBL" id="CAJNOL010000929">
    <property type="protein sequence ID" value="CAF1241677.1"/>
    <property type="molecule type" value="Genomic_DNA"/>
</dbReference>
<evidence type="ECO:0000259" key="2">
    <source>
        <dbReference type="PROSITE" id="PS50104"/>
    </source>
</evidence>
<dbReference type="InterPro" id="IPR035897">
    <property type="entry name" value="Toll_tir_struct_dom_sf"/>
</dbReference>